<dbReference type="SMART" id="SM00345">
    <property type="entry name" value="HTH_GNTR"/>
    <property type="match status" value="1"/>
</dbReference>
<organism evidence="7 8">
    <name type="scientific">Paractinoplanes abujensis</name>
    <dbReference type="NCBI Taxonomy" id="882441"/>
    <lineage>
        <taxon>Bacteria</taxon>
        <taxon>Bacillati</taxon>
        <taxon>Actinomycetota</taxon>
        <taxon>Actinomycetes</taxon>
        <taxon>Micromonosporales</taxon>
        <taxon>Micromonosporaceae</taxon>
        <taxon>Paractinoplanes</taxon>
    </lineage>
</organism>
<dbReference type="GO" id="GO:0003700">
    <property type="term" value="F:DNA-binding transcription factor activity"/>
    <property type="evidence" value="ECO:0007669"/>
    <property type="project" value="InterPro"/>
</dbReference>
<comment type="similarity">
    <text evidence="1">In the C-terminal section; belongs to the class-I pyridoxal-phosphate-dependent aminotransferase family.</text>
</comment>
<evidence type="ECO:0000256" key="4">
    <source>
        <dbReference type="ARBA" id="ARBA00023125"/>
    </source>
</evidence>
<dbReference type="SUPFAM" id="SSF46785">
    <property type="entry name" value="Winged helix' DNA-binding domain"/>
    <property type="match status" value="1"/>
</dbReference>
<dbReference type="Proteomes" id="UP000542742">
    <property type="component" value="Unassembled WGS sequence"/>
</dbReference>
<proteinExistence type="inferred from homology"/>
<dbReference type="GO" id="GO:0003677">
    <property type="term" value="F:DNA binding"/>
    <property type="evidence" value="ECO:0007669"/>
    <property type="project" value="UniProtKB-KW"/>
</dbReference>
<dbReference type="Gene3D" id="1.10.10.10">
    <property type="entry name" value="Winged helix-like DNA-binding domain superfamily/Winged helix DNA-binding domain"/>
    <property type="match status" value="1"/>
</dbReference>
<keyword evidence="4 7" id="KW-0238">DNA-binding</keyword>
<protein>
    <submittedName>
        <fullName evidence="7">DNA-binding transcriptional MocR family regulator</fullName>
    </submittedName>
</protein>
<accession>A0A7W7CKK1</accession>
<dbReference type="SUPFAM" id="SSF53383">
    <property type="entry name" value="PLP-dependent transferases"/>
    <property type="match status" value="1"/>
</dbReference>
<dbReference type="GO" id="GO:0030170">
    <property type="term" value="F:pyridoxal phosphate binding"/>
    <property type="evidence" value="ECO:0007669"/>
    <property type="project" value="InterPro"/>
</dbReference>
<dbReference type="RefSeq" id="WP_184949211.1">
    <property type="nucleotide sequence ID" value="NZ_BOMC01000049.1"/>
</dbReference>
<dbReference type="Pfam" id="PF00392">
    <property type="entry name" value="GntR"/>
    <property type="match status" value="1"/>
</dbReference>
<dbReference type="InterPro" id="IPR036390">
    <property type="entry name" value="WH_DNA-bd_sf"/>
</dbReference>
<dbReference type="Gene3D" id="3.40.640.10">
    <property type="entry name" value="Type I PLP-dependent aspartate aminotransferase-like (Major domain)"/>
    <property type="match status" value="1"/>
</dbReference>
<comment type="caution">
    <text evidence="7">The sequence shown here is derived from an EMBL/GenBank/DDBJ whole genome shotgun (WGS) entry which is preliminary data.</text>
</comment>
<evidence type="ECO:0000313" key="8">
    <source>
        <dbReference type="Proteomes" id="UP000542742"/>
    </source>
</evidence>
<dbReference type="AlphaFoldDB" id="A0A7W7CKK1"/>
<keyword evidence="3" id="KW-0805">Transcription regulation</keyword>
<dbReference type="CDD" id="cd07377">
    <property type="entry name" value="WHTH_GntR"/>
    <property type="match status" value="1"/>
</dbReference>
<sequence length="458" mass="48122">MLALITGAVDDRSARGIAAAVSRLVTAGQLTAGTRLPTVRDVARELGVSPTTVSEAWRSLTRAGAIQTRGRSGTFVAAPVLPRQRWRYSQLGGQAAAVTRDLSTGVPDHDLLPDLTDALKRLGDGRLTSSYLDEPVLPALETVLRERWPSPPEQLTVVDGALDALDRVIASVVRFGDHVVVENPAFPPLLDLLQTVGATVVGVPMDAYGMRPDLLHEVLDTYPAVAVFLQPRAHNPTGVSMPQARASSLAAVLESFPDVLVVEDDHAGDIATAAPVSLGSSLPTRTVHVASFSKSHGPDLRLAAVGGPARVIGAVADRRLLGPGWSSRLLQGVLLDLLTDPAAVAQVSKARSTYATRRATLLTELHSRGVTATAADGINLWMTVDDQQIAMVALAAHGIAVSPGSPFCVAPLGADHVRITAGLVASRFDDLADVLAGAALLNRRGSGPRARPHPRGWR</sequence>
<feature type="domain" description="HTH gntR-type" evidence="6">
    <location>
        <begin position="11"/>
        <end position="79"/>
    </location>
</feature>
<dbReference type="Pfam" id="PF00155">
    <property type="entry name" value="Aminotran_1_2"/>
    <property type="match status" value="1"/>
</dbReference>
<dbReference type="InterPro" id="IPR000524">
    <property type="entry name" value="Tscrpt_reg_HTH_GntR"/>
</dbReference>
<dbReference type="InterPro" id="IPR051446">
    <property type="entry name" value="HTH_trans_reg/aminotransferase"/>
</dbReference>
<evidence type="ECO:0000256" key="2">
    <source>
        <dbReference type="ARBA" id="ARBA00022898"/>
    </source>
</evidence>
<dbReference type="InterPro" id="IPR004839">
    <property type="entry name" value="Aminotransferase_I/II_large"/>
</dbReference>
<evidence type="ECO:0000256" key="1">
    <source>
        <dbReference type="ARBA" id="ARBA00005384"/>
    </source>
</evidence>
<dbReference type="PANTHER" id="PTHR46577:SF2">
    <property type="entry name" value="TRANSCRIPTIONAL REGULATORY PROTEIN"/>
    <property type="match status" value="1"/>
</dbReference>
<dbReference type="InterPro" id="IPR015424">
    <property type="entry name" value="PyrdxlP-dep_Trfase"/>
</dbReference>
<keyword evidence="2" id="KW-0663">Pyridoxal phosphate</keyword>
<dbReference type="InterPro" id="IPR036388">
    <property type="entry name" value="WH-like_DNA-bd_sf"/>
</dbReference>
<dbReference type="EMBL" id="JACHMF010000001">
    <property type="protein sequence ID" value="MBB4690225.1"/>
    <property type="molecule type" value="Genomic_DNA"/>
</dbReference>
<evidence type="ECO:0000313" key="7">
    <source>
        <dbReference type="EMBL" id="MBB4690225.1"/>
    </source>
</evidence>
<evidence type="ECO:0000256" key="3">
    <source>
        <dbReference type="ARBA" id="ARBA00023015"/>
    </source>
</evidence>
<dbReference type="PROSITE" id="PS50949">
    <property type="entry name" value="HTH_GNTR"/>
    <property type="match status" value="1"/>
</dbReference>
<keyword evidence="5" id="KW-0804">Transcription</keyword>
<reference evidence="7 8" key="1">
    <citation type="submission" date="2020-08" db="EMBL/GenBank/DDBJ databases">
        <title>Sequencing the genomes of 1000 actinobacteria strains.</title>
        <authorList>
            <person name="Klenk H.-P."/>
        </authorList>
    </citation>
    <scope>NUCLEOTIDE SEQUENCE [LARGE SCALE GENOMIC DNA]</scope>
    <source>
        <strain evidence="7 8">DSM 45518</strain>
    </source>
</reference>
<keyword evidence="8" id="KW-1185">Reference proteome</keyword>
<dbReference type="CDD" id="cd00609">
    <property type="entry name" value="AAT_like"/>
    <property type="match status" value="1"/>
</dbReference>
<gene>
    <name evidence="7" type="ORF">BKA14_000373</name>
</gene>
<dbReference type="PANTHER" id="PTHR46577">
    <property type="entry name" value="HTH-TYPE TRANSCRIPTIONAL REGULATORY PROTEIN GABR"/>
    <property type="match status" value="1"/>
</dbReference>
<dbReference type="InterPro" id="IPR015421">
    <property type="entry name" value="PyrdxlP-dep_Trfase_major"/>
</dbReference>
<name>A0A7W7CKK1_9ACTN</name>
<evidence type="ECO:0000256" key="5">
    <source>
        <dbReference type="ARBA" id="ARBA00023163"/>
    </source>
</evidence>
<evidence type="ECO:0000259" key="6">
    <source>
        <dbReference type="PROSITE" id="PS50949"/>
    </source>
</evidence>